<dbReference type="Pfam" id="PF00512">
    <property type="entry name" value="HisKA"/>
    <property type="match status" value="1"/>
</dbReference>
<dbReference type="NCBIfam" id="TIGR00229">
    <property type="entry name" value="sensory_box"/>
    <property type="match status" value="1"/>
</dbReference>
<reference evidence="10 11" key="1">
    <citation type="submission" date="2019-07" db="EMBL/GenBank/DDBJ databases">
        <title>Whole genome shotgun sequence of Gluconobacter wancherniae NBRC 103581.</title>
        <authorList>
            <person name="Hosoyama A."/>
            <person name="Uohara A."/>
            <person name="Ohji S."/>
            <person name="Ichikawa N."/>
        </authorList>
    </citation>
    <scope>NUCLEOTIDE SEQUENCE [LARGE SCALE GENOMIC DNA]</scope>
    <source>
        <strain evidence="10 11">NBRC 103581</strain>
    </source>
</reference>
<dbReference type="Proteomes" id="UP000321230">
    <property type="component" value="Unassembled WGS sequence"/>
</dbReference>
<dbReference type="InterPro" id="IPR001789">
    <property type="entry name" value="Sig_transdc_resp-reg_receiver"/>
</dbReference>
<feature type="domain" description="Response regulatory" evidence="8">
    <location>
        <begin position="1075"/>
        <end position="1193"/>
    </location>
</feature>
<keyword evidence="3 6" id="KW-0597">Phosphoprotein</keyword>
<dbReference type="EC" id="2.7.13.3" evidence="2"/>
<dbReference type="CDD" id="cd00130">
    <property type="entry name" value="PAS"/>
    <property type="match status" value="1"/>
</dbReference>
<evidence type="ECO:0000313" key="11">
    <source>
        <dbReference type="Proteomes" id="UP000321230"/>
    </source>
</evidence>
<evidence type="ECO:0000313" key="10">
    <source>
        <dbReference type="EMBL" id="GEK94054.1"/>
    </source>
</evidence>
<keyword evidence="11" id="KW-1185">Reference proteome</keyword>
<evidence type="ECO:0000256" key="4">
    <source>
        <dbReference type="ARBA" id="ARBA00022679"/>
    </source>
</evidence>
<evidence type="ECO:0000256" key="2">
    <source>
        <dbReference type="ARBA" id="ARBA00012438"/>
    </source>
</evidence>
<dbReference type="InterPro" id="IPR013655">
    <property type="entry name" value="PAS_fold_3"/>
</dbReference>
<dbReference type="SUPFAM" id="SSF55874">
    <property type="entry name" value="ATPase domain of HSP90 chaperone/DNA topoisomerase II/histidine kinase"/>
    <property type="match status" value="1"/>
</dbReference>
<dbReference type="PROSITE" id="PS50112">
    <property type="entry name" value="PAS"/>
    <property type="match status" value="1"/>
</dbReference>
<dbReference type="OrthoDB" id="7284568at2"/>
<dbReference type="PROSITE" id="PS50109">
    <property type="entry name" value="HIS_KIN"/>
    <property type="match status" value="1"/>
</dbReference>
<dbReference type="PANTHER" id="PTHR43065:SF42">
    <property type="entry name" value="TWO-COMPONENT SENSOR PPRA"/>
    <property type="match status" value="1"/>
</dbReference>
<dbReference type="Gene3D" id="3.40.50.2300">
    <property type="match status" value="1"/>
</dbReference>
<dbReference type="SUPFAM" id="SSF55785">
    <property type="entry name" value="PYP-like sensor domain (PAS domain)"/>
    <property type="match status" value="3"/>
</dbReference>
<dbReference type="EMBL" id="BJUZ01000002">
    <property type="protein sequence ID" value="GEK94054.1"/>
    <property type="molecule type" value="Genomic_DNA"/>
</dbReference>
<dbReference type="InterPro" id="IPR036097">
    <property type="entry name" value="HisK_dim/P_sf"/>
</dbReference>
<dbReference type="Pfam" id="PF00072">
    <property type="entry name" value="Response_reg"/>
    <property type="match status" value="1"/>
</dbReference>
<dbReference type="SMART" id="SM00388">
    <property type="entry name" value="HisKA"/>
    <property type="match status" value="1"/>
</dbReference>
<dbReference type="Pfam" id="PF01590">
    <property type="entry name" value="GAF"/>
    <property type="match status" value="1"/>
</dbReference>
<dbReference type="InterPro" id="IPR011006">
    <property type="entry name" value="CheY-like_superfamily"/>
</dbReference>
<evidence type="ECO:0000256" key="5">
    <source>
        <dbReference type="ARBA" id="ARBA00022777"/>
    </source>
</evidence>
<dbReference type="Gene3D" id="3.30.565.10">
    <property type="entry name" value="Histidine kinase-like ATPase, C-terminal domain"/>
    <property type="match status" value="1"/>
</dbReference>
<dbReference type="PANTHER" id="PTHR43065">
    <property type="entry name" value="SENSOR HISTIDINE KINASE"/>
    <property type="match status" value="1"/>
</dbReference>
<sequence length="1196" mass="131513">MGIETAFVRIERTRQVLREISFSDLLALAALLGGGDAALLVRDGRGCWCLGVHQPSGTLGEEALRSLEGLGERIPLEFLQLWEDAPEIWLCIARKPVLPEGVEPILALCREKIRDALEMSSVEPIGLSGTRDRLRLRVQRLAESGEIAFFRWDGESRLLRGDHRFAAIFGISVSVAARGVPLSVVTKMIHHDDRAIFLDELQEGLRNVGRYEQRIRILSAGVEGAAPAVRHLLVRGWKENISGDPVLRCSGLIIDVSAASVTEEALRSSEAFTRLLLSSSSDCFQVLDQDGTMRFISEGGVRALELNSPIILHGRPWIELWRGRGRKQAADALAQAYAGRMARFQGYADTMQGHRRFWDVCVTPIANEETGRIERILVTSRDMTQVNQAAERLQLALDAGAIAGTWMWDDTAGLVTGDSRLALTLGIDVIALEKGVSPDLIYDALDVRDREQVSDAINRTQAQGGPCRFEFRIPRDDGAHWFEASGYCDLMEDGGAFRFLGIISDIDVRKRQSLRQAALVELGDGLRSLHEPQDMAKLAARILCRELGKVWTGYADVSPDGNIASVLVDCCSAPGMHFIKGDHPLQDYQLILQRGQTVAISDVQKEPAASRGRDMLAGLGIRAVLNVPLFKFGRLVGVMMVHFGAPHVWSEEEIVFTHAMADRTHAAMRQARTQKQLRQLNEMLEAKVVQRTRERDRLWSIASDLFAIIDSNGCYTSLSPSWQKGLGYRVEDLVGVSLDTLCHADDQSAVLDAFRSLEEGASSISLDIRMHHHDGSMRLYNWLYINESGECYAIGRDMTERAELEEQLRQSQKMEAVGQLTGGLAHDFNNLLAGIGGGLELLSVRIGQGRTTGLERYINAAQEAVQRAASLTHRLLAFSRRQTLDPRPTDVNDLIESLAGLLRGTAGPAINLVIDLETGPWLTRVDANQLENAVLNLCINARDAMPEGGRMWVRARNRTLGRAEAMEADLPAGDYVLVAVEDTGRGMTPDTAARAFDPFFTTKPIGQGTGLGLSMIYGFARQSGGHVRIASVPGEGTLVRMWLPRYVTASTDLESPKVAASRTVRMDGVSLKGVHVLVVDDEAALRMVVRDVVEDLGGTVRSAESGPAALRMLEQDRNLQPDVLVTDIGMPGGLNGRQLAQRLRGRWPRLRILFITGYAEQGVLEDSVFEDHTAILVKPFGLEALGRKLAALMDDG</sequence>
<dbReference type="SUPFAM" id="SSF47384">
    <property type="entry name" value="Homodimeric domain of signal transducing histidine kinase"/>
    <property type="match status" value="1"/>
</dbReference>
<keyword evidence="5" id="KW-0418">Kinase</keyword>
<dbReference type="InterPro" id="IPR003018">
    <property type="entry name" value="GAF"/>
</dbReference>
<feature type="domain" description="PAS" evidence="9">
    <location>
        <begin position="691"/>
        <end position="761"/>
    </location>
</feature>
<dbReference type="InterPro" id="IPR003661">
    <property type="entry name" value="HisK_dim/P_dom"/>
</dbReference>
<dbReference type="RefSeq" id="WP_146796677.1">
    <property type="nucleotide sequence ID" value="NZ_BJUZ01000002.1"/>
</dbReference>
<dbReference type="Gene3D" id="3.30.450.20">
    <property type="entry name" value="PAS domain"/>
    <property type="match status" value="4"/>
</dbReference>
<accession>A0A511B0U5</accession>
<dbReference type="InterPro" id="IPR004358">
    <property type="entry name" value="Sig_transdc_His_kin-like_C"/>
</dbReference>
<dbReference type="InterPro" id="IPR013656">
    <property type="entry name" value="PAS_4"/>
</dbReference>
<dbReference type="CDD" id="cd00082">
    <property type="entry name" value="HisKA"/>
    <property type="match status" value="1"/>
</dbReference>
<keyword evidence="4" id="KW-0808">Transferase</keyword>
<dbReference type="Pfam" id="PF02518">
    <property type="entry name" value="HATPase_c"/>
    <property type="match status" value="1"/>
</dbReference>
<evidence type="ECO:0000259" key="7">
    <source>
        <dbReference type="PROSITE" id="PS50109"/>
    </source>
</evidence>
<evidence type="ECO:0000256" key="6">
    <source>
        <dbReference type="PROSITE-ProRule" id="PRU00169"/>
    </source>
</evidence>
<dbReference type="SUPFAM" id="SSF52172">
    <property type="entry name" value="CheY-like"/>
    <property type="match status" value="1"/>
</dbReference>
<dbReference type="InterPro" id="IPR003594">
    <property type="entry name" value="HATPase_dom"/>
</dbReference>
<dbReference type="SMART" id="SM00387">
    <property type="entry name" value="HATPase_c"/>
    <property type="match status" value="1"/>
</dbReference>
<evidence type="ECO:0000256" key="1">
    <source>
        <dbReference type="ARBA" id="ARBA00000085"/>
    </source>
</evidence>
<dbReference type="Pfam" id="PF08447">
    <property type="entry name" value="PAS_3"/>
    <property type="match status" value="1"/>
</dbReference>
<dbReference type="SMART" id="SM00448">
    <property type="entry name" value="REC"/>
    <property type="match status" value="1"/>
</dbReference>
<dbReference type="Gene3D" id="1.10.287.130">
    <property type="match status" value="1"/>
</dbReference>
<dbReference type="PROSITE" id="PS50110">
    <property type="entry name" value="RESPONSE_REGULATORY"/>
    <property type="match status" value="1"/>
</dbReference>
<dbReference type="InterPro" id="IPR029016">
    <property type="entry name" value="GAF-like_dom_sf"/>
</dbReference>
<dbReference type="SMART" id="SM00091">
    <property type="entry name" value="PAS"/>
    <property type="match status" value="4"/>
</dbReference>
<dbReference type="SMART" id="SM00065">
    <property type="entry name" value="GAF"/>
    <property type="match status" value="1"/>
</dbReference>
<dbReference type="InterPro" id="IPR036890">
    <property type="entry name" value="HATPase_C_sf"/>
</dbReference>
<evidence type="ECO:0000256" key="3">
    <source>
        <dbReference type="ARBA" id="ARBA00022553"/>
    </source>
</evidence>
<comment type="caution">
    <text evidence="10">The sequence shown here is derived from an EMBL/GenBank/DDBJ whole genome shotgun (WGS) entry which is preliminary data.</text>
</comment>
<dbReference type="InterPro" id="IPR035965">
    <property type="entry name" value="PAS-like_dom_sf"/>
</dbReference>
<dbReference type="PRINTS" id="PR00344">
    <property type="entry name" value="BCTRLSENSOR"/>
</dbReference>
<dbReference type="InterPro" id="IPR000014">
    <property type="entry name" value="PAS"/>
</dbReference>
<dbReference type="GO" id="GO:0000155">
    <property type="term" value="F:phosphorelay sensor kinase activity"/>
    <property type="evidence" value="ECO:0007669"/>
    <property type="project" value="InterPro"/>
</dbReference>
<dbReference type="SUPFAM" id="SSF55781">
    <property type="entry name" value="GAF domain-like"/>
    <property type="match status" value="1"/>
</dbReference>
<comment type="catalytic activity">
    <reaction evidence="1">
        <text>ATP + protein L-histidine = ADP + protein N-phospho-L-histidine.</text>
        <dbReference type="EC" id="2.7.13.3"/>
    </reaction>
</comment>
<evidence type="ECO:0000259" key="8">
    <source>
        <dbReference type="PROSITE" id="PS50110"/>
    </source>
</evidence>
<gene>
    <name evidence="10" type="ORF">GWA01_18240</name>
</gene>
<name>A0A511B0U5_9PROT</name>
<dbReference type="InterPro" id="IPR005467">
    <property type="entry name" value="His_kinase_dom"/>
</dbReference>
<feature type="modified residue" description="4-aspartylphosphate" evidence="6">
    <location>
        <position position="1127"/>
    </location>
</feature>
<organism evidence="10 11">
    <name type="scientific">Gluconobacter wancherniae NBRC 103581</name>
    <dbReference type="NCBI Taxonomy" id="656744"/>
    <lineage>
        <taxon>Bacteria</taxon>
        <taxon>Pseudomonadati</taxon>
        <taxon>Pseudomonadota</taxon>
        <taxon>Alphaproteobacteria</taxon>
        <taxon>Acetobacterales</taxon>
        <taxon>Acetobacteraceae</taxon>
        <taxon>Gluconobacter</taxon>
    </lineage>
</organism>
<protein>
    <recommendedName>
        <fullName evidence="2">histidine kinase</fullName>
        <ecNumber evidence="2">2.7.13.3</ecNumber>
    </recommendedName>
</protein>
<dbReference type="Gene3D" id="3.30.450.40">
    <property type="match status" value="1"/>
</dbReference>
<dbReference type="Pfam" id="PF08448">
    <property type="entry name" value="PAS_4"/>
    <property type="match status" value="1"/>
</dbReference>
<evidence type="ECO:0000259" key="9">
    <source>
        <dbReference type="PROSITE" id="PS50112"/>
    </source>
</evidence>
<dbReference type="AlphaFoldDB" id="A0A511B0U5"/>
<proteinExistence type="predicted"/>
<feature type="domain" description="Histidine kinase" evidence="7">
    <location>
        <begin position="823"/>
        <end position="1047"/>
    </location>
</feature>